<organism evidence="4 5">
    <name type="scientific">Candidatus Endonucleibacter bathymodioli</name>
    <dbReference type="NCBI Taxonomy" id="539814"/>
    <lineage>
        <taxon>Bacteria</taxon>
        <taxon>Pseudomonadati</taxon>
        <taxon>Pseudomonadota</taxon>
        <taxon>Gammaproteobacteria</taxon>
        <taxon>Oceanospirillales</taxon>
        <taxon>Endozoicomonadaceae</taxon>
        <taxon>Candidatus Endonucleibacter</taxon>
    </lineage>
</organism>
<keyword evidence="2" id="KW-0408">Iron</keyword>
<name>A0AA90SSA5_9GAMM</name>
<evidence type="ECO:0000256" key="2">
    <source>
        <dbReference type="ARBA" id="ARBA00023004"/>
    </source>
</evidence>
<accession>A0AA90SSA5</accession>
<evidence type="ECO:0000313" key="5">
    <source>
        <dbReference type="Proteomes" id="UP001178148"/>
    </source>
</evidence>
<dbReference type="PANTHER" id="PTHR35303">
    <property type="entry name" value="OS02G0197800 PROTEIN"/>
    <property type="match status" value="1"/>
</dbReference>
<dbReference type="Proteomes" id="UP001178148">
    <property type="component" value="Unassembled WGS sequence"/>
</dbReference>
<evidence type="ECO:0000256" key="1">
    <source>
        <dbReference type="ARBA" id="ARBA00022723"/>
    </source>
</evidence>
<gene>
    <name evidence="4" type="ORF">QS748_03000</name>
</gene>
<dbReference type="PANTHER" id="PTHR35303:SF5">
    <property type="entry name" value="OS02G0197800 PROTEIN"/>
    <property type="match status" value="1"/>
</dbReference>
<feature type="domain" description="Gamma-butyrobetaine hydroxylase-like N-terminal" evidence="3">
    <location>
        <begin position="10"/>
        <end position="91"/>
    </location>
</feature>
<dbReference type="GO" id="GO:0046872">
    <property type="term" value="F:metal ion binding"/>
    <property type="evidence" value="ECO:0007669"/>
    <property type="project" value="UniProtKB-KW"/>
</dbReference>
<dbReference type="Pfam" id="PF06155">
    <property type="entry name" value="GBBH-like_N"/>
    <property type="match status" value="1"/>
</dbReference>
<dbReference type="EMBL" id="JASXSV010000003">
    <property type="protein sequence ID" value="MDP0588209.1"/>
    <property type="molecule type" value="Genomic_DNA"/>
</dbReference>
<dbReference type="InterPro" id="IPR010376">
    <property type="entry name" value="GBBH-like_N"/>
</dbReference>
<dbReference type="Gene3D" id="3.30.2020.30">
    <property type="match status" value="1"/>
</dbReference>
<protein>
    <submittedName>
        <fullName evidence="4">DUF971 domain-containing protein</fullName>
    </submittedName>
</protein>
<sequence length="125" mass="13897">MNRIIPTALNVHKVSKALSLQYGSGESYRLKAEYLRVLSPSAEVRGHGSPVLQIGKLNVGIIEAEVIGSYAIKLSFDDGHDSGIYSWDYLYDLCLNQDLHWASYTQKMHEAGASRDPAISIVRLF</sequence>
<proteinExistence type="predicted"/>
<evidence type="ECO:0000313" key="4">
    <source>
        <dbReference type="EMBL" id="MDP0588209.1"/>
    </source>
</evidence>
<comment type="caution">
    <text evidence="4">The sequence shown here is derived from an EMBL/GenBank/DDBJ whole genome shotgun (WGS) entry which is preliminary data.</text>
</comment>
<reference evidence="4 5" key="1">
    <citation type="journal article" date="2023" name="bioRxiv">
        <title>An intranuclear bacterial parasite of deep-sea mussels expresses apoptosis inhibitors acquired from its host.</title>
        <authorList>
            <person name="Gonzalez Porras M.A."/>
            <person name="Assie A."/>
            <person name="Tietjen M."/>
            <person name="Violette M."/>
            <person name="Kleiner M."/>
            <person name="Gruber-Vodicka H."/>
            <person name="Dubilier N."/>
            <person name="Leisch N."/>
        </authorList>
    </citation>
    <scope>NUCLEOTIDE SEQUENCE [LARGE SCALE GENOMIC DNA]</scope>
    <source>
        <strain evidence="4">IAP13</strain>
    </source>
</reference>
<dbReference type="InterPro" id="IPR038492">
    <property type="entry name" value="GBBH-like_N_sf"/>
</dbReference>
<keyword evidence="5" id="KW-1185">Reference proteome</keyword>
<evidence type="ECO:0000259" key="3">
    <source>
        <dbReference type="Pfam" id="PF06155"/>
    </source>
</evidence>
<dbReference type="AlphaFoldDB" id="A0AA90SSA5"/>
<keyword evidence="1" id="KW-0479">Metal-binding</keyword>